<sequence length="129" mass="13932">MGFEGPPMMPTVPGGTGPKEKVEPKTASPEVWDSHGTVPPPMTPEFGVAEIPTVESQVSPETKDEKSLIPVLDRKLIKMGTESPERKAAFVRERSELSPDAMVDLYHGLNGGLRAALGVLYHPQLTLSE</sequence>
<evidence type="ECO:0000256" key="1">
    <source>
        <dbReference type="SAM" id="MobiDB-lite"/>
    </source>
</evidence>
<evidence type="ECO:0000313" key="2">
    <source>
        <dbReference type="EMBL" id="OHA02141.1"/>
    </source>
</evidence>
<dbReference type="AlphaFoldDB" id="A0A1G2KUM9"/>
<organism evidence="2 3">
    <name type="scientific">Candidatus Sungbacteria bacterium RIFCSPHIGHO2_02_FULL_51_29</name>
    <dbReference type="NCBI Taxonomy" id="1802273"/>
    <lineage>
        <taxon>Bacteria</taxon>
        <taxon>Candidatus Sungiibacteriota</taxon>
    </lineage>
</organism>
<gene>
    <name evidence="2" type="ORF">A3C16_02175</name>
</gene>
<reference evidence="2 3" key="1">
    <citation type="journal article" date="2016" name="Nat. Commun.">
        <title>Thousands of microbial genomes shed light on interconnected biogeochemical processes in an aquifer system.</title>
        <authorList>
            <person name="Anantharaman K."/>
            <person name="Brown C.T."/>
            <person name="Hug L.A."/>
            <person name="Sharon I."/>
            <person name="Castelle C.J."/>
            <person name="Probst A.J."/>
            <person name="Thomas B.C."/>
            <person name="Singh A."/>
            <person name="Wilkins M.J."/>
            <person name="Karaoz U."/>
            <person name="Brodie E.L."/>
            <person name="Williams K.H."/>
            <person name="Hubbard S.S."/>
            <person name="Banfield J.F."/>
        </authorList>
    </citation>
    <scope>NUCLEOTIDE SEQUENCE [LARGE SCALE GENOMIC DNA]</scope>
</reference>
<protein>
    <submittedName>
        <fullName evidence="2">Uncharacterized protein</fullName>
    </submittedName>
</protein>
<proteinExistence type="predicted"/>
<accession>A0A1G2KUM9</accession>
<comment type="caution">
    <text evidence="2">The sequence shown here is derived from an EMBL/GenBank/DDBJ whole genome shotgun (WGS) entry which is preliminary data.</text>
</comment>
<evidence type="ECO:0000313" key="3">
    <source>
        <dbReference type="Proteomes" id="UP000177811"/>
    </source>
</evidence>
<feature type="region of interest" description="Disordered" evidence="1">
    <location>
        <begin position="1"/>
        <end position="45"/>
    </location>
</feature>
<dbReference type="EMBL" id="MHQL01000044">
    <property type="protein sequence ID" value="OHA02141.1"/>
    <property type="molecule type" value="Genomic_DNA"/>
</dbReference>
<dbReference type="Proteomes" id="UP000177811">
    <property type="component" value="Unassembled WGS sequence"/>
</dbReference>
<name>A0A1G2KUM9_9BACT</name>